<keyword evidence="6" id="KW-1185">Reference proteome</keyword>
<keyword evidence="3" id="KW-0804">Transcription</keyword>
<evidence type="ECO:0000256" key="3">
    <source>
        <dbReference type="ARBA" id="ARBA00023163"/>
    </source>
</evidence>
<dbReference type="InterPro" id="IPR011711">
    <property type="entry name" value="GntR_C"/>
</dbReference>
<evidence type="ECO:0000259" key="4">
    <source>
        <dbReference type="PROSITE" id="PS50949"/>
    </source>
</evidence>
<dbReference type="Proteomes" id="UP001595840">
    <property type="component" value="Unassembled WGS sequence"/>
</dbReference>
<dbReference type="InterPro" id="IPR000524">
    <property type="entry name" value="Tscrpt_reg_HTH_GntR"/>
</dbReference>
<feature type="domain" description="HTH gntR-type" evidence="4">
    <location>
        <begin position="19"/>
        <end position="87"/>
    </location>
</feature>
<evidence type="ECO:0000256" key="1">
    <source>
        <dbReference type="ARBA" id="ARBA00023015"/>
    </source>
</evidence>
<evidence type="ECO:0000313" key="5">
    <source>
        <dbReference type="EMBL" id="MFC4360708.1"/>
    </source>
</evidence>
<dbReference type="Gene3D" id="1.10.10.10">
    <property type="entry name" value="Winged helix-like DNA-binding domain superfamily/Winged helix DNA-binding domain"/>
    <property type="match status" value="1"/>
</dbReference>
<keyword evidence="2" id="KW-0238">DNA-binding</keyword>
<dbReference type="PROSITE" id="PS50949">
    <property type="entry name" value="HTH_GNTR"/>
    <property type="match status" value="1"/>
</dbReference>
<dbReference type="InterPro" id="IPR036390">
    <property type="entry name" value="WH_DNA-bd_sf"/>
</dbReference>
<dbReference type="Pfam" id="PF00392">
    <property type="entry name" value="GntR"/>
    <property type="match status" value="1"/>
</dbReference>
<dbReference type="InterPro" id="IPR036388">
    <property type="entry name" value="WH-like_DNA-bd_sf"/>
</dbReference>
<dbReference type="InterPro" id="IPR008920">
    <property type="entry name" value="TF_FadR/GntR_C"/>
</dbReference>
<proteinExistence type="predicted"/>
<comment type="caution">
    <text evidence="5">The sequence shown here is derived from an EMBL/GenBank/DDBJ whole genome shotgun (WGS) entry which is preliminary data.</text>
</comment>
<evidence type="ECO:0000256" key="2">
    <source>
        <dbReference type="ARBA" id="ARBA00023125"/>
    </source>
</evidence>
<dbReference type="Pfam" id="PF07729">
    <property type="entry name" value="FCD"/>
    <property type="match status" value="1"/>
</dbReference>
<evidence type="ECO:0000313" key="6">
    <source>
        <dbReference type="Proteomes" id="UP001595840"/>
    </source>
</evidence>
<dbReference type="PANTHER" id="PTHR43537">
    <property type="entry name" value="TRANSCRIPTIONAL REGULATOR, GNTR FAMILY"/>
    <property type="match status" value="1"/>
</dbReference>
<dbReference type="SUPFAM" id="SSF46785">
    <property type="entry name" value="Winged helix' DNA-binding domain"/>
    <property type="match status" value="1"/>
</dbReference>
<keyword evidence="1" id="KW-0805">Transcription regulation</keyword>
<dbReference type="CDD" id="cd07377">
    <property type="entry name" value="WHTH_GntR"/>
    <property type="match status" value="1"/>
</dbReference>
<dbReference type="SMART" id="SM00895">
    <property type="entry name" value="FCD"/>
    <property type="match status" value="1"/>
</dbReference>
<dbReference type="EMBL" id="JBHSCX010000001">
    <property type="protein sequence ID" value="MFC4360708.1"/>
    <property type="molecule type" value="Genomic_DNA"/>
</dbReference>
<protein>
    <submittedName>
        <fullName evidence="5">FadR/GntR family transcriptional regulator</fullName>
    </submittedName>
</protein>
<dbReference type="SMART" id="SM00345">
    <property type="entry name" value="HTH_GNTR"/>
    <property type="match status" value="1"/>
</dbReference>
<reference evidence="6" key="1">
    <citation type="journal article" date="2019" name="Int. J. Syst. Evol. Microbiol.">
        <title>The Global Catalogue of Microorganisms (GCM) 10K type strain sequencing project: providing services to taxonomists for standard genome sequencing and annotation.</title>
        <authorList>
            <consortium name="The Broad Institute Genomics Platform"/>
            <consortium name="The Broad Institute Genome Sequencing Center for Infectious Disease"/>
            <person name="Wu L."/>
            <person name="Ma J."/>
        </authorList>
    </citation>
    <scope>NUCLEOTIDE SEQUENCE [LARGE SCALE GENOMIC DNA]</scope>
    <source>
        <strain evidence="6">CECT 8570</strain>
    </source>
</reference>
<dbReference type="RefSeq" id="WP_290264463.1">
    <property type="nucleotide sequence ID" value="NZ_JAUFQG010000006.1"/>
</dbReference>
<gene>
    <name evidence="5" type="ORF">ACFOX3_00265</name>
</gene>
<sequence>MTQPVFDLSANHVAPLQRRTKRDHLVHKLLEMIYQGLLRDGDSLPAERELSTLFSVSRETVRGALSVLAGWGLLSVSQGAKTRVLRTEAQLQLCAQLMPELDALDIRHYTIASVFESRIVVETNIARLAANKIDSKGKAALNKLLDQQATLLDEKIHFQLADKHFHEKIADIAGNPILARYAQELYSYGLYFRREVLEGQCMVEDSYAEHVNITQAICSGDGDAAAEAMLVHLQSVLSLSKTAL</sequence>
<dbReference type="Gene3D" id="1.20.120.530">
    <property type="entry name" value="GntR ligand-binding domain-like"/>
    <property type="match status" value="1"/>
</dbReference>
<dbReference type="PRINTS" id="PR00035">
    <property type="entry name" value="HTHGNTR"/>
</dbReference>
<name>A0ABV8V0N6_9GAMM</name>
<dbReference type="SUPFAM" id="SSF48008">
    <property type="entry name" value="GntR ligand-binding domain-like"/>
    <property type="match status" value="1"/>
</dbReference>
<organism evidence="5 6">
    <name type="scientific">Simiduia curdlanivorans</name>
    <dbReference type="NCBI Taxonomy" id="1492769"/>
    <lineage>
        <taxon>Bacteria</taxon>
        <taxon>Pseudomonadati</taxon>
        <taxon>Pseudomonadota</taxon>
        <taxon>Gammaproteobacteria</taxon>
        <taxon>Cellvibrionales</taxon>
        <taxon>Cellvibrionaceae</taxon>
        <taxon>Simiduia</taxon>
    </lineage>
</organism>
<dbReference type="PANTHER" id="PTHR43537:SF24">
    <property type="entry name" value="GLUCONATE OPERON TRANSCRIPTIONAL REPRESSOR"/>
    <property type="match status" value="1"/>
</dbReference>
<accession>A0ABV8V0N6</accession>